<keyword evidence="1" id="KW-0812">Transmembrane</keyword>
<feature type="transmembrane region" description="Helical" evidence="1">
    <location>
        <begin position="42"/>
        <end position="63"/>
    </location>
</feature>
<feature type="transmembrane region" description="Helical" evidence="1">
    <location>
        <begin position="6"/>
        <end position="30"/>
    </location>
</feature>
<proteinExistence type="predicted"/>
<dbReference type="RefSeq" id="WP_101313027.1">
    <property type="nucleotide sequence ID" value="NZ_CP063529.1"/>
</dbReference>
<organism evidence="2 3">
    <name type="scientific">Helicobacter winghamensis</name>
    <dbReference type="NCBI Taxonomy" id="157268"/>
    <lineage>
        <taxon>Bacteria</taxon>
        <taxon>Pseudomonadati</taxon>
        <taxon>Campylobacterota</taxon>
        <taxon>Epsilonproteobacteria</taxon>
        <taxon>Campylobacterales</taxon>
        <taxon>Helicobacteraceae</taxon>
        <taxon>Helicobacter</taxon>
    </lineage>
</organism>
<protein>
    <submittedName>
        <fullName evidence="2">Uncharacterized protein</fullName>
    </submittedName>
</protein>
<keyword evidence="1" id="KW-1133">Transmembrane helix</keyword>
<keyword evidence="3" id="KW-1185">Reference proteome</keyword>
<comment type="caution">
    <text evidence="2">The sequence shown here is derived from an EMBL/GenBank/DDBJ whole genome shotgun (WGS) entry which is preliminary data.</text>
</comment>
<sequence>MVRDLLVFTAIAITILWWLLWLIIVVVCFVENPFLEALGYNLGVTIVFAIGEIIIGLSFGALIKVVTHKKTKIEKSFLNASDSIFEFFKEINIPNFDFYKYTQYAHLSRRKTTDSFIDIENDSEEHSLSLPYKINFDSLKCKASTIIAQKFFDSLQEKLKRTTIIYDMLKITDNEEKLFLDVAEDKEEIQKIAWSFREFIAIKLEQEELPSDETWDCIHALKEYMQHLKMHQLLKESRLYQEKKLDINFCKDGKWEKLSANFDKQDTEILEMMTLKQIFEKSLDFIDIDGGLPKRIINDNILTTLDFKNYFKTHAATYFFKLLNVYLFEKQKFETYRGIKM</sequence>
<dbReference type="EMBL" id="MBPK01000012">
    <property type="protein sequence ID" value="PKT81772.1"/>
    <property type="molecule type" value="Genomic_DNA"/>
</dbReference>
<reference evidence="2 3" key="1">
    <citation type="submission" date="2016-07" db="EMBL/GenBank/DDBJ databases">
        <title>Detection of Helicobacter winghamensis from caecal content of red fox (Vulpes vulpes).</title>
        <authorList>
            <person name="Zanoni R.G."/>
            <person name="Florio D."/>
            <person name="Caffara M."/>
            <person name="Renzi M."/>
            <person name="Parisi A."/>
            <person name="Pasquali F."/>
            <person name="Manfreda G."/>
        </authorList>
    </citation>
    <scope>NUCLEOTIDE SEQUENCE [LARGE SCALE GENOMIC DNA]</scope>
    <source>
        <strain evidence="2 3">295_13</strain>
    </source>
</reference>
<name>A0A2N3PK26_9HELI</name>
<keyword evidence="1" id="KW-0472">Membrane</keyword>
<evidence type="ECO:0000313" key="2">
    <source>
        <dbReference type="EMBL" id="PKT81772.1"/>
    </source>
</evidence>
<dbReference type="AlphaFoldDB" id="A0A2N3PK26"/>
<evidence type="ECO:0000256" key="1">
    <source>
        <dbReference type="SAM" id="Phobius"/>
    </source>
</evidence>
<gene>
    <name evidence="2" type="ORF">BCM31_02720</name>
</gene>
<evidence type="ECO:0000313" key="3">
    <source>
        <dbReference type="Proteomes" id="UP000233350"/>
    </source>
</evidence>
<accession>A0A2N3PK26</accession>
<dbReference type="Proteomes" id="UP000233350">
    <property type="component" value="Unassembled WGS sequence"/>
</dbReference>